<evidence type="ECO:0000313" key="2">
    <source>
        <dbReference type="Proteomes" id="UP001295684"/>
    </source>
</evidence>
<dbReference type="Proteomes" id="UP001295684">
    <property type="component" value="Unassembled WGS sequence"/>
</dbReference>
<organism evidence="1 2">
    <name type="scientific">Euplotes crassus</name>
    <dbReference type="NCBI Taxonomy" id="5936"/>
    <lineage>
        <taxon>Eukaryota</taxon>
        <taxon>Sar</taxon>
        <taxon>Alveolata</taxon>
        <taxon>Ciliophora</taxon>
        <taxon>Intramacronucleata</taxon>
        <taxon>Spirotrichea</taxon>
        <taxon>Hypotrichia</taxon>
        <taxon>Euplotida</taxon>
        <taxon>Euplotidae</taxon>
        <taxon>Moneuplotes</taxon>
    </lineage>
</organism>
<proteinExistence type="predicted"/>
<dbReference type="AlphaFoldDB" id="A0AAD2D0V4"/>
<evidence type="ECO:0000313" key="1">
    <source>
        <dbReference type="EMBL" id="CAI2376789.1"/>
    </source>
</evidence>
<accession>A0AAD2D0V4</accession>
<protein>
    <submittedName>
        <fullName evidence="1">Uncharacterized protein</fullName>
    </submittedName>
</protein>
<sequence>MGSCGSNPNNVKTKKRKQLSLAQLKAMQDKYRQQYKDLQVEDDSDPNEVTIDLSTKSDQKFIMVFANGYILPSIDVLKVNNCMNIHQSVSLLLTECVKKKDEKNFIKELYLNNTVNEQSGLHKLEIESYCKPLRVVSSVVTDKIHLWYCSFNSKSFSKILNWCSGVKEISFFKSRINLKEELCFNDEEFESDLKLETLNFYGCGDDNGLPLISEKDIDIIAKAIISSPLLSSIKELIINNCELNKIEVRSILQEHEIEHIVVWD</sequence>
<keyword evidence="2" id="KW-1185">Reference proteome</keyword>
<dbReference type="EMBL" id="CAMPGE010018370">
    <property type="protein sequence ID" value="CAI2376789.1"/>
    <property type="molecule type" value="Genomic_DNA"/>
</dbReference>
<reference evidence="1" key="1">
    <citation type="submission" date="2023-07" db="EMBL/GenBank/DDBJ databases">
        <authorList>
            <consortium name="AG Swart"/>
            <person name="Singh M."/>
            <person name="Singh A."/>
            <person name="Seah K."/>
            <person name="Emmerich C."/>
        </authorList>
    </citation>
    <scope>NUCLEOTIDE SEQUENCE</scope>
    <source>
        <strain evidence="1">DP1</strain>
    </source>
</reference>
<name>A0AAD2D0V4_EUPCR</name>
<comment type="caution">
    <text evidence="1">The sequence shown here is derived from an EMBL/GenBank/DDBJ whole genome shotgun (WGS) entry which is preliminary data.</text>
</comment>
<gene>
    <name evidence="1" type="ORF">ECRASSUSDP1_LOCUS18166</name>
</gene>